<dbReference type="GO" id="GO:0016810">
    <property type="term" value="F:hydrolase activity, acting on carbon-nitrogen (but not peptide) bonds"/>
    <property type="evidence" value="ECO:0007669"/>
    <property type="project" value="InterPro"/>
</dbReference>
<dbReference type="SUPFAM" id="SSF88713">
    <property type="entry name" value="Glycoside hydrolase/deacetylase"/>
    <property type="match status" value="1"/>
</dbReference>
<accession>A0A212J5Q6</accession>
<dbReference type="InterPro" id="IPR002509">
    <property type="entry name" value="NODB_dom"/>
</dbReference>
<gene>
    <name evidence="4" type="ORF">KL86CLO1_10558</name>
</gene>
<dbReference type="Gene3D" id="3.20.20.370">
    <property type="entry name" value="Glycoside hydrolase/deacetylase"/>
    <property type="match status" value="1"/>
</dbReference>
<dbReference type="CDD" id="cd10918">
    <property type="entry name" value="CE4_NodB_like_5s_6s"/>
    <property type="match status" value="1"/>
</dbReference>
<dbReference type="GO" id="GO:0005975">
    <property type="term" value="P:carbohydrate metabolic process"/>
    <property type="evidence" value="ECO:0007669"/>
    <property type="project" value="InterPro"/>
</dbReference>
<dbReference type="PANTHER" id="PTHR34216:SF3">
    <property type="entry name" value="POLY-BETA-1,6-N-ACETYL-D-GLUCOSAMINE N-DEACETYLASE"/>
    <property type="match status" value="1"/>
</dbReference>
<dbReference type="InterPro" id="IPR011330">
    <property type="entry name" value="Glyco_hydro/deAcase_b/a-brl"/>
</dbReference>
<reference evidence="4" key="1">
    <citation type="submission" date="2016-04" db="EMBL/GenBank/DDBJ databases">
        <authorList>
            <person name="Evans L.H."/>
            <person name="Alamgir A."/>
            <person name="Owens N."/>
            <person name="Weber N.D."/>
            <person name="Virtaneva K."/>
            <person name="Barbian K."/>
            <person name="Babar A."/>
            <person name="Rosenke K."/>
        </authorList>
    </citation>
    <scope>NUCLEOTIDE SEQUENCE</scope>
    <source>
        <strain evidence="4">86</strain>
    </source>
</reference>
<organism evidence="4">
    <name type="scientific">uncultured Eubacteriales bacterium</name>
    <dbReference type="NCBI Taxonomy" id="172733"/>
    <lineage>
        <taxon>Bacteria</taxon>
        <taxon>Bacillati</taxon>
        <taxon>Bacillota</taxon>
        <taxon>Clostridia</taxon>
        <taxon>Eubacteriales</taxon>
        <taxon>environmental samples</taxon>
    </lineage>
</organism>
<dbReference type="AlphaFoldDB" id="A0A212J5Q6"/>
<comment type="subcellular location">
    <subcellularLocation>
        <location evidence="1">Secreted</location>
    </subcellularLocation>
</comment>
<dbReference type="EMBL" id="FLUN01000001">
    <property type="protein sequence ID" value="SBV94770.1"/>
    <property type="molecule type" value="Genomic_DNA"/>
</dbReference>
<dbReference type="InterPro" id="IPR051398">
    <property type="entry name" value="Polysacch_Deacetylase"/>
</dbReference>
<name>A0A212J5Q6_9FIRM</name>
<dbReference type="PANTHER" id="PTHR34216">
    <property type="match status" value="1"/>
</dbReference>
<dbReference type="Pfam" id="PF01522">
    <property type="entry name" value="Polysacc_deac_1"/>
    <property type="match status" value="1"/>
</dbReference>
<dbReference type="GO" id="GO:0005576">
    <property type="term" value="C:extracellular region"/>
    <property type="evidence" value="ECO:0007669"/>
    <property type="project" value="UniProtKB-SubCell"/>
</dbReference>
<dbReference type="PROSITE" id="PS51677">
    <property type="entry name" value="NODB"/>
    <property type="match status" value="1"/>
</dbReference>
<feature type="domain" description="NodB homology" evidence="3">
    <location>
        <begin position="104"/>
        <end position="293"/>
    </location>
</feature>
<evidence type="ECO:0000256" key="2">
    <source>
        <dbReference type="ARBA" id="ARBA00022729"/>
    </source>
</evidence>
<evidence type="ECO:0000259" key="3">
    <source>
        <dbReference type="PROSITE" id="PS51677"/>
    </source>
</evidence>
<sequence>MRIILLKKRDLKIFAAALVLLIGLGTLGKLYKSSAAPVSAQAGVPVPILMYHSIYEDTQSKNTFVLSPKALEQDLKYLQDNGFETVLIQDLIAYTENNVPLPEKPVVLTFDDGYLNNKTNVLPLLEKYNMCAVISVVGEFTDTFSKTEDLNPRYSHITWDDIAELEETGRIEIGSHTYNLHHDGARQGAKKKSGESAETYKSMLRRDLLALQQTLSEKSGVLPVTFAYPYGHVSEESLDVIKEVGFKASMSCYEKMNYVTHDASCLYLLGRYNRPSGVSTQDFMVKVLREAQQ</sequence>
<evidence type="ECO:0000313" key="4">
    <source>
        <dbReference type="EMBL" id="SBV94770.1"/>
    </source>
</evidence>
<protein>
    <recommendedName>
        <fullName evidence="3">NodB homology domain-containing protein</fullName>
    </recommendedName>
</protein>
<evidence type="ECO:0000256" key="1">
    <source>
        <dbReference type="ARBA" id="ARBA00004613"/>
    </source>
</evidence>
<keyword evidence="2" id="KW-0732">Signal</keyword>
<proteinExistence type="predicted"/>